<dbReference type="Proteomes" id="UP001240236">
    <property type="component" value="Unassembled WGS sequence"/>
</dbReference>
<keyword evidence="2" id="KW-1185">Reference proteome</keyword>
<evidence type="ECO:0000313" key="1">
    <source>
        <dbReference type="EMBL" id="MDQ0371408.1"/>
    </source>
</evidence>
<accession>A0AAE3W7S9</accession>
<organism evidence="1 2">
    <name type="scientific">Catenuloplanes indicus</name>
    <dbReference type="NCBI Taxonomy" id="137267"/>
    <lineage>
        <taxon>Bacteria</taxon>
        <taxon>Bacillati</taxon>
        <taxon>Actinomycetota</taxon>
        <taxon>Actinomycetes</taxon>
        <taxon>Micromonosporales</taxon>
        <taxon>Micromonosporaceae</taxon>
        <taxon>Catenuloplanes</taxon>
    </lineage>
</organism>
<dbReference type="AlphaFoldDB" id="A0AAE3W7S9"/>
<protein>
    <submittedName>
        <fullName evidence="1">Uncharacterized protein</fullName>
    </submittedName>
</protein>
<name>A0AAE3W7S9_9ACTN</name>
<evidence type="ECO:0000313" key="2">
    <source>
        <dbReference type="Proteomes" id="UP001240236"/>
    </source>
</evidence>
<dbReference type="RefSeq" id="WP_307248162.1">
    <property type="nucleotide sequence ID" value="NZ_JAUSUZ010000001.1"/>
</dbReference>
<reference evidence="1 2" key="1">
    <citation type="submission" date="2023-07" db="EMBL/GenBank/DDBJ databases">
        <title>Sequencing the genomes of 1000 actinobacteria strains.</title>
        <authorList>
            <person name="Klenk H.-P."/>
        </authorList>
    </citation>
    <scope>NUCLEOTIDE SEQUENCE [LARGE SCALE GENOMIC DNA]</scope>
    <source>
        <strain evidence="1 2">DSM 44709</strain>
    </source>
</reference>
<sequence length="82" mass="9185">MLDTVVRTVDAHSGELNITTYEHLALRDANTGTGHPLFQLGILDSRYRPKPAASTYRRLIEELSVRPVEVPASHRSPFSSLR</sequence>
<dbReference type="EMBL" id="JAUSUZ010000001">
    <property type="protein sequence ID" value="MDQ0371408.1"/>
    <property type="molecule type" value="Genomic_DNA"/>
</dbReference>
<comment type="caution">
    <text evidence="1">The sequence shown here is derived from an EMBL/GenBank/DDBJ whole genome shotgun (WGS) entry which is preliminary data.</text>
</comment>
<gene>
    <name evidence="1" type="ORF">J2S42_008077</name>
</gene>
<proteinExistence type="predicted"/>